<dbReference type="AlphaFoldDB" id="A0A5B7KCW8"/>
<name>A0A5B7KCW8_PORTR</name>
<proteinExistence type="predicted"/>
<protein>
    <submittedName>
        <fullName evidence="1">Uncharacterized protein</fullName>
    </submittedName>
</protein>
<gene>
    <name evidence="1" type="ORF">E2C01_102546</name>
</gene>
<sequence>MTRNNINEKEAAMRKATVVSVEVLWVSVDGSVNQPPFFFPESLRPTLTEVRVASWLRDDESETCT</sequence>
<comment type="caution">
    <text evidence="1">The sequence shown here is derived from an EMBL/GenBank/DDBJ whole genome shotgun (WGS) entry which is preliminary data.</text>
</comment>
<evidence type="ECO:0000313" key="2">
    <source>
        <dbReference type="Proteomes" id="UP000324222"/>
    </source>
</evidence>
<accession>A0A5B7KCW8</accession>
<dbReference type="Proteomes" id="UP000324222">
    <property type="component" value="Unassembled WGS sequence"/>
</dbReference>
<organism evidence="1 2">
    <name type="scientific">Portunus trituberculatus</name>
    <name type="common">Swimming crab</name>
    <name type="synonym">Neptunus trituberculatus</name>
    <dbReference type="NCBI Taxonomy" id="210409"/>
    <lineage>
        <taxon>Eukaryota</taxon>
        <taxon>Metazoa</taxon>
        <taxon>Ecdysozoa</taxon>
        <taxon>Arthropoda</taxon>
        <taxon>Crustacea</taxon>
        <taxon>Multicrustacea</taxon>
        <taxon>Malacostraca</taxon>
        <taxon>Eumalacostraca</taxon>
        <taxon>Eucarida</taxon>
        <taxon>Decapoda</taxon>
        <taxon>Pleocyemata</taxon>
        <taxon>Brachyura</taxon>
        <taxon>Eubrachyura</taxon>
        <taxon>Portunoidea</taxon>
        <taxon>Portunidae</taxon>
        <taxon>Portuninae</taxon>
        <taxon>Portunus</taxon>
    </lineage>
</organism>
<evidence type="ECO:0000313" key="1">
    <source>
        <dbReference type="EMBL" id="MPD06721.1"/>
    </source>
</evidence>
<reference evidence="1 2" key="1">
    <citation type="submission" date="2019-05" db="EMBL/GenBank/DDBJ databases">
        <title>Another draft genome of Portunus trituberculatus and its Hox gene families provides insights of decapod evolution.</title>
        <authorList>
            <person name="Jeong J.-H."/>
            <person name="Song I."/>
            <person name="Kim S."/>
            <person name="Choi T."/>
            <person name="Kim D."/>
            <person name="Ryu S."/>
            <person name="Kim W."/>
        </authorList>
    </citation>
    <scope>NUCLEOTIDE SEQUENCE [LARGE SCALE GENOMIC DNA]</scope>
    <source>
        <tissue evidence="1">Muscle</tissue>
    </source>
</reference>
<dbReference type="EMBL" id="VSRR010152666">
    <property type="protein sequence ID" value="MPD06721.1"/>
    <property type="molecule type" value="Genomic_DNA"/>
</dbReference>
<keyword evidence="2" id="KW-1185">Reference proteome</keyword>